<dbReference type="PROSITE" id="PS51140">
    <property type="entry name" value="CUE"/>
    <property type="match status" value="1"/>
</dbReference>
<name>A0A1J4JMB2_9EUKA</name>
<dbReference type="InterPro" id="IPR009060">
    <property type="entry name" value="UBA-like_sf"/>
</dbReference>
<dbReference type="InterPro" id="IPR036063">
    <property type="entry name" value="Smr_dom_sf"/>
</dbReference>
<dbReference type="InterPro" id="IPR003892">
    <property type="entry name" value="CUE"/>
</dbReference>
<feature type="compositionally biased region" description="Low complexity" evidence="1">
    <location>
        <begin position="314"/>
        <end position="336"/>
    </location>
</feature>
<dbReference type="SMART" id="SM00463">
    <property type="entry name" value="SMR"/>
    <property type="match status" value="1"/>
</dbReference>
<protein>
    <recommendedName>
        <fullName evidence="6">Smr domain-containing protein</fullName>
    </recommendedName>
</protein>
<dbReference type="GeneID" id="94844639"/>
<sequence>MDLMVAQLHSLVKEAPIDECRNALNKMPMNEACEHLKKKYSADSARKENIAFLKDAFPEMSEEKIGHALDISNNDVDDAFQLLMENPESLEKNKKNDKIPAKTKNPGIKMNQSKPQNSTKSDIKKLANKSFNNQSNNPTNNSINNPTNNNNDNGNKKTENVKKIFGFLPKLPSMIPKVKLFDMNKIKQPIVSSSLSTTNTNKIDNSLEKSKVNSKNAKIEEKVKETIKKPFESTLIKPPTNLPKKPLISSLFRPRNAPDSILLPRMEITPNSIGAPFISANFKPSKIIENSSSDSDIQIIHHVDDESDYDQELNNNNYHHNDNDNYNDGFYDDYNNYDDNNYHDNKSQYNNQNYNNYQNNYNNFDEEEDNNNNYNHYNNDNNGYENYYYNDNDEDIDFGEEDEEEDNGMHIDTNNAQKFERIDLHGYYYKDAKFIVETSIINAKATNVGVFHFVTGVGNNSKNNEPILRPMVMEVCQQLNVYAYISKVNPGIVVVDVNKPFC</sequence>
<accession>A0A1J4JMB2</accession>
<feature type="compositionally biased region" description="Low complexity" evidence="1">
    <location>
        <begin position="128"/>
        <end position="153"/>
    </location>
</feature>
<dbReference type="Proteomes" id="UP000179807">
    <property type="component" value="Unassembled WGS sequence"/>
</dbReference>
<comment type="caution">
    <text evidence="4">The sequence shown here is derived from an EMBL/GenBank/DDBJ whole genome shotgun (WGS) entry which is preliminary data.</text>
</comment>
<feature type="region of interest" description="Disordered" evidence="1">
    <location>
        <begin position="309"/>
        <end position="336"/>
    </location>
</feature>
<evidence type="ECO:0000313" key="4">
    <source>
        <dbReference type="EMBL" id="OHS98669.1"/>
    </source>
</evidence>
<evidence type="ECO:0000256" key="1">
    <source>
        <dbReference type="SAM" id="MobiDB-lite"/>
    </source>
</evidence>
<dbReference type="CDD" id="cd14279">
    <property type="entry name" value="CUE"/>
    <property type="match status" value="1"/>
</dbReference>
<dbReference type="VEuPathDB" id="TrichDB:TRFO_34893"/>
<feature type="domain" description="CUE" evidence="3">
    <location>
        <begin position="45"/>
        <end position="88"/>
    </location>
</feature>
<dbReference type="InterPro" id="IPR053020">
    <property type="entry name" value="Smr_domain_protein"/>
</dbReference>
<reference evidence="4" key="1">
    <citation type="submission" date="2016-10" db="EMBL/GenBank/DDBJ databases">
        <authorList>
            <person name="Benchimol M."/>
            <person name="Almeida L.G."/>
            <person name="Vasconcelos A.T."/>
            <person name="Perreira-Neves A."/>
            <person name="Rosa I.A."/>
            <person name="Tasca T."/>
            <person name="Bogo M.R."/>
            <person name="de Souza W."/>
        </authorList>
    </citation>
    <scope>NUCLEOTIDE SEQUENCE [LARGE SCALE GENOMIC DNA]</scope>
    <source>
        <strain evidence="4">K</strain>
    </source>
</reference>
<evidence type="ECO:0000313" key="5">
    <source>
        <dbReference type="Proteomes" id="UP000179807"/>
    </source>
</evidence>
<dbReference type="Gene3D" id="3.30.1370.110">
    <property type="match status" value="1"/>
</dbReference>
<dbReference type="InterPro" id="IPR002625">
    <property type="entry name" value="Smr_dom"/>
</dbReference>
<evidence type="ECO:0000259" key="2">
    <source>
        <dbReference type="PROSITE" id="PS50828"/>
    </source>
</evidence>
<dbReference type="SUPFAM" id="SSF46934">
    <property type="entry name" value="UBA-like"/>
    <property type="match status" value="1"/>
</dbReference>
<dbReference type="AlphaFoldDB" id="A0A1J4JMB2"/>
<feature type="compositionally biased region" description="Basic and acidic residues" evidence="1">
    <location>
        <begin position="89"/>
        <end position="100"/>
    </location>
</feature>
<dbReference type="SUPFAM" id="SSF160443">
    <property type="entry name" value="SMR domain-like"/>
    <property type="match status" value="1"/>
</dbReference>
<dbReference type="PROSITE" id="PS50828">
    <property type="entry name" value="SMR"/>
    <property type="match status" value="1"/>
</dbReference>
<feature type="compositionally biased region" description="Polar residues" evidence="1">
    <location>
        <begin position="110"/>
        <end position="120"/>
    </location>
</feature>
<organism evidence="4 5">
    <name type="scientific">Tritrichomonas foetus</name>
    <dbReference type="NCBI Taxonomy" id="1144522"/>
    <lineage>
        <taxon>Eukaryota</taxon>
        <taxon>Metamonada</taxon>
        <taxon>Parabasalia</taxon>
        <taxon>Tritrichomonadida</taxon>
        <taxon>Tritrichomonadidae</taxon>
        <taxon>Tritrichomonas</taxon>
    </lineage>
</organism>
<feature type="region of interest" description="Disordered" evidence="1">
    <location>
        <begin position="86"/>
        <end position="158"/>
    </location>
</feature>
<evidence type="ECO:0000259" key="3">
    <source>
        <dbReference type="PROSITE" id="PS51140"/>
    </source>
</evidence>
<dbReference type="Pfam" id="PF02845">
    <property type="entry name" value="CUE"/>
    <property type="match status" value="1"/>
</dbReference>
<dbReference type="PANTHER" id="PTHR47417:SF1">
    <property type="entry name" value="SMR DOMAIN-CONTAINING PROTEIN YPL199C"/>
    <property type="match status" value="1"/>
</dbReference>
<evidence type="ECO:0008006" key="6">
    <source>
        <dbReference type="Google" id="ProtNLM"/>
    </source>
</evidence>
<keyword evidence="5" id="KW-1185">Reference proteome</keyword>
<dbReference type="PANTHER" id="PTHR47417">
    <property type="entry name" value="SMR DOMAIN-CONTAINING PROTEIN YPL199C"/>
    <property type="match status" value="1"/>
</dbReference>
<dbReference type="RefSeq" id="XP_068351806.1">
    <property type="nucleotide sequence ID" value="XM_068509935.1"/>
</dbReference>
<gene>
    <name evidence="4" type="ORF">TRFO_34893</name>
</gene>
<proteinExistence type="predicted"/>
<dbReference type="EMBL" id="MLAK01001041">
    <property type="protein sequence ID" value="OHS98669.1"/>
    <property type="molecule type" value="Genomic_DNA"/>
</dbReference>
<feature type="domain" description="Smr" evidence="2">
    <location>
        <begin position="422"/>
        <end position="498"/>
    </location>
</feature>
<dbReference type="GO" id="GO:0043130">
    <property type="term" value="F:ubiquitin binding"/>
    <property type="evidence" value="ECO:0007669"/>
    <property type="project" value="InterPro"/>
</dbReference>